<keyword evidence="2" id="KW-0378">Hydrolase</keyword>
<evidence type="ECO:0000256" key="2">
    <source>
        <dbReference type="ARBA" id="ARBA00022801"/>
    </source>
</evidence>
<evidence type="ECO:0000259" key="5">
    <source>
        <dbReference type="Pfam" id="PF00149"/>
    </source>
</evidence>
<dbReference type="Proteomes" id="UP000432209">
    <property type="component" value="Unassembled WGS sequence"/>
</dbReference>
<evidence type="ECO:0000256" key="3">
    <source>
        <dbReference type="ARBA" id="ARBA00023004"/>
    </source>
</evidence>
<dbReference type="PANTHER" id="PTHR42988">
    <property type="entry name" value="PHOSPHOHYDROLASE"/>
    <property type="match status" value="1"/>
</dbReference>
<dbReference type="InterPro" id="IPR004843">
    <property type="entry name" value="Calcineurin-like_PHP"/>
</dbReference>
<dbReference type="PANTHER" id="PTHR42988:SF2">
    <property type="entry name" value="CYCLIC NUCLEOTIDE PHOSPHODIESTERASE CBUA0032-RELATED"/>
    <property type="match status" value="1"/>
</dbReference>
<evidence type="ECO:0000256" key="1">
    <source>
        <dbReference type="ARBA" id="ARBA00022723"/>
    </source>
</evidence>
<protein>
    <submittedName>
        <fullName evidence="6">Metallophosphoesterase</fullName>
    </submittedName>
</protein>
<keyword evidence="3" id="KW-0408">Iron</keyword>
<organism evidence="6 7">
    <name type="scientific">Gluconobacter aidae</name>
    <dbReference type="NCBI Taxonomy" id="2662454"/>
    <lineage>
        <taxon>Bacteria</taxon>
        <taxon>Pseudomonadati</taxon>
        <taxon>Pseudomonadota</taxon>
        <taxon>Alphaproteobacteria</taxon>
        <taxon>Acetobacterales</taxon>
        <taxon>Acetobacteraceae</taxon>
        <taxon>Gluconobacter</taxon>
    </lineage>
</organism>
<comment type="similarity">
    <text evidence="4">Belongs to the cyclic nucleotide phosphodiesterase class-III family.</text>
</comment>
<evidence type="ECO:0000313" key="7">
    <source>
        <dbReference type="Proteomes" id="UP000432209"/>
    </source>
</evidence>
<evidence type="ECO:0000256" key="4">
    <source>
        <dbReference type="ARBA" id="ARBA00025742"/>
    </source>
</evidence>
<feature type="domain" description="Calcineurin-like phosphoesterase" evidence="5">
    <location>
        <begin position="34"/>
        <end position="246"/>
    </location>
</feature>
<keyword evidence="1" id="KW-0479">Metal-binding</keyword>
<dbReference type="EMBL" id="WIPH01000004">
    <property type="protein sequence ID" value="MQR98297.1"/>
    <property type="molecule type" value="Genomic_DNA"/>
</dbReference>
<dbReference type="SUPFAM" id="SSF56300">
    <property type="entry name" value="Metallo-dependent phosphatases"/>
    <property type="match status" value="1"/>
</dbReference>
<dbReference type="Pfam" id="PF00149">
    <property type="entry name" value="Metallophos"/>
    <property type="match status" value="1"/>
</dbReference>
<dbReference type="RefSeq" id="WP_153429885.1">
    <property type="nucleotide sequence ID" value="NZ_WIPH01000004.1"/>
</dbReference>
<keyword evidence="7" id="KW-1185">Reference proteome</keyword>
<dbReference type="Gene3D" id="3.60.21.10">
    <property type="match status" value="1"/>
</dbReference>
<name>A0A7X1SNK9_9PROT</name>
<dbReference type="InterPro" id="IPR050884">
    <property type="entry name" value="CNP_phosphodiesterase-III"/>
</dbReference>
<dbReference type="GO" id="GO:0016787">
    <property type="term" value="F:hydrolase activity"/>
    <property type="evidence" value="ECO:0007669"/>
    <property type="project" value="UniProtKB-KW"/>
</dbReference>
<reference evidence="6 7" key="1">
    <citation type="submission" date="2019-10" db="EMBL/GenBank/DDBJ databases">
        <title>Gluconobacter aidae sp. nov., a novel species of acetic acid bacteria isolated in Thailand.</title>
        <authorList>
            <person name="Yukphan P."/>
            <person name="Charoenyingcharoen P."/>
            <person name="Malimas S."/>
            <person name="Muramatsu Y."/>
            <person name="Nakagawa Y."/>
            <person name="Tanasupawat S."/>
            <person name="Yamada Y."/>
        </authorList>
    </citation>
    <scope>NUCLEOTIDE SEQUENCE [LARGE SCALE GENOMIC DNA]</scope>
    <source>
        <strain evidence="6 7">AC10</strain>
    </source>
</reference>
<accession>A0A7X1SNK9</accession>
<dbReference type="InterPro" id="IPR029052">
    <property type="entry name" value="Metallo-depent_PP-like"/>
</dbReference>
<dbReference type="AlphaFoldDB" id="A0A7X1SNK9"/>
<comment type="caution">
    <text evidence="6">The sequence shown here is derived from an EMBL/GenBank/DDBJ whole genome shotgun (WGS) entry which is preliminary data.</text>
</comment>
<evidence type="ECO:0000313" key="6">
    <source>
        <dbReference type="EMBL" id="MQR98297.1"/>
    </source>
</evidence>
<dbReference type="GO" id="GO:0046872">
    <property type="term" value="F:metal ion binding"/>
    <property type="evidence" value="ECO:0007669"/>
    <property type="project" value="UniProtKB-KW"/>
</dbReference>
<proteinExistence type="inferred from homology"/>
<gene>
    <name evidence="6" type="ORF">GFJ39_03600</name>
</gene>
<sequence>MTPDLPADPISSRQTSPVITPAPAVIPTVTPTVTLAHISDPHLPPPPVHWREALNKRALSLLSWKKHRRYVHLEQTCATLIKDIGRSHVDTILVSGDLTNFGTPDEFAAAARWLDALPAPALVIPGNHDCMVRQPASVGLHQWERWSARQYPYVRIQNGVAIVGVNSGIPTAPFMACGRVGHRQRERLEALLEELGREGLCRVVMIHHPPRRGLVPWRKSLLDHREVSAVFRRAGAEIVLHGHSHDATLTHIAGTDIPLLGVASASLTDERPHRQACWNRLSIHPYREGWTITLARHRLDGSVSERASWNRPGNHAGRTEA</sequence>